<name>A0A8B6FDN9_MYTGA</name>
<proteinExistence type="inferred from homology"/>
<dbReference type="PANTHER" id="PTHR19302">
    <property type="entry name" value="GAMMA TUBULIN COMPLEX PROTEIN"/>
    <property type="match status" value="1"/>
</dbReference>
<evidence type="ECO:0000259" key="7">
    <source>
        <dbReference type="Pfam" id="PF04130"/>
    </source>
</evidence>
<protein>
    <recommendedName>
        <fullName evidence="5">Gamma-tubulin complex component</fullName>
    </recommendedName>
</protein>
<dbReference type="InterPro" id="IPR040457">
    <property type="entry name" value="GCP_C"/>
</dbReference>
<dbReference type="Pfam" id="PF17681">
    <property type="entry name" value="GCP_N_terminal"/>
    <property type="match status" value="1"/>
</dbReference>
<dbReference type="GO" id="GO:0031122">
    <property type="term" value="P:cytoplasmic microtubule organization"/>
    <property type="evidence" value="ECO:0007669"/>
    <property type="project" value="TreeGrafter"/>
</dbReference>
<accession>A0A8B6FDN9</accession>
<sequence length="1047" mass="121055">MIGLEGNYKREIRELLKEVSKLRKDQEYTSVPSGGIYAFSWTIIAAGFSNNHGEIIIELVKNSDVKGVIDVDSELNNVTLEQQLFLYSRCPPETLYLQDQHHSNTQKGLSEVMGLEDGHYPLRTPDGMARWKNNFEPDIRNLITLFTGFSEEEDNFKICFQFADSNIKYHRFLSVDSHKVTQSLKGVIDKCTIHSEQRKANTLRTLTDEFLETPVFEGKKEGKTDTHYGLLSLLLHLAESPTHCSYDGDGLVLQTEEPEDDFDWTAFLLDGEYRPLQVYDDLESDSEEETLTEDDEDEDKKTTKDQDSGDFSGHVTQQNVTLSTIAAADSTTFYEIDDVQPSDTGLSWLQKNLVVQYWRGHGCTEEGSEGHDSCNLTRDWEAYKQASNPLYGEPGHVLITETMLIREVLWMLFGVKDSFIFVYTGEKFLIRDSIVLSHLTEKMVDSVLYDLTKYGGYIQKLEQFEQEVTSCSYHANSDDNIISQTYQSFQSAVALGFLDSFKKEITRIEKIIVKQEETITLSSLHATMKPWLHKLDILYSVYVKGIKEAEWLPSNYQKSSHLISVLYEAITEFDALGEFSKDVVDLLLPLWIQTTKPYIDIIDNWITNGVLCDPRLEFIVRRNESVKSLDEKFWEIAFTIHVPEDDPSKSKIQDQTDVLDDTSTFSEFFSHWAPQFLQPVLVEIILAGKSMELLQDLGKLAEVVGHKGDITYKATPLYTMFLDSLQDMLGTKNNTKDFQQEKTTNSYSLFSPHIEQQMKIKGIYDPLLRINFEAIFSACVNNLERSSLADTSYNDWLTVSLVRDGLQPIDQLLQKCLYPHIKHKYVHVCSKLVQILKEEYHLMEYLATMRHFFLMEAGDTMFDFYTQIFDMIRLNEHWRDASVLNLCLHEALQARFPEEINRLDITVESLNPNKEINPINITDCVKLQFKVPWPVNVVINSQCQQVYNEIFCFLLQIKRAKYCLDELRFFDLEKDNILHSISTDDITISMNDGLSQPARIHRMQVLRMRLLHFVNSLHNYIMTRHWIRIQGGATESYRFRPDNIRPY</sequence>
<dbReference type="Proteomes" id="UP000596742">
    <property type="component" value="Unassembled WGS sequence"/>
</dbReference>
<gene>
    <name evidence="9" type="ORF">MGAL_10B076332</name>
</gene>
<dbReference type="GO" id="GO:0007020">
    <property type="term" value="P:microtubule nucleation"/>
    <property type="evidence" value="ECO:0007669"/>
    <property type="project" value="InterPro"/>
</dbReference>
<dbReference type="InterPro" id="IPR007259">
    <property type="entry name" value="GCP"/>
</dbReference>
<evidence type="ECO:0000256" key="2">
    <source>
        <dbReference type="ARBA" id="ARBA00022490"/>
    </source>
</evidence>
<evidence type="ECO:0000313" key="10">
    <source>
        <dbReference type="Proteomes" id="UP000596742"/>
    </source>
</evidence>
<feature type="compositionally biased region" description="Acidic residues" evidence="6">
    <location>
        <begin position="280"/>
        <end position="298"/>
    </location>
</feature>
<dbReference type="InterPro" id="IPR041470">
    <property type="entry name" value="GCP_N"/>
</dbReference>
<dbReference type="GO" id="GO:0051321">
    <property type="term" value="P:meiotic cell cycle"/>
    <property type="evidence" value="ECO:0007669"/>
    <property type="project" value="TreeGrafter"/>
</dbReference>
<evidence type="ECO:0000313" key="9">
    <source>
        <dbReference type="EMBL" id="VDI47092.1"/>
    </source>
</evidence>
<dbReference type="Gene3D" id="1.20.120.1900">
    <property type="entry name" value="Gamma-tubulin complex, C-terminal domain"/>
    <property type="match status" value="1"/>
</dbReference>
<reference evidence="9" key="1">
    <citation type="submission" date="2018-11" db="EMBL/GenBank/DDBJ databases">
        <authorList>
            <person name="Alioto T."/>
            <person name="Alioto T."/>
        </authorList>
    </citation>
    <scope>NUCLEOTIDE SEQUENCE</scope>
</reference>
<comment type="similarity">
    <text evidence="1 5">Belongs to the TUBGCP family.</text>
</comment>
<dbReference type="GO" id="GO:0051225">
    <property type="term" value="P:spindle assembly"/>
    <property type="evidence" value="ECO:0007669"/>
    <property type="project" value="TreeGrafter"/>
</dbReference>
<dbReference type="CDD" id="cd22572">
    <property type="entry name" value="GCP5_NTD"/>
    <property type="match status" value="1"/>
</dbReference>
<dbReference type="GO" id="GO:0000930">
    <property type="term" value="C:gamma-tubulin complex"/>
    <property type="evidence" value="ECO:0007669"/>
    <property type="project" value="TreeGrafter"/>
</dbReference>
<feature type="region of interest" description="Disordered" evidence="6">
    <location>
        <begin position="278"/>
        <end position="314"/>
    </location>
</feature>
<dbReference type="PANTHER" id="PTHR19302:SF33">
    <property type="entry name" value="GAMMA-TUBULIN COMPLEX COMPONENT 5"/>
    <property type="match status" value="1"/>
</dbReference>
<dbReference type="InterPro" id="IPR059169">
    <property type="entry name" value="GCP5_N_ext"/>
</dbReference>
<dbReference type="GO" id="GO:0000278">
    <property type="term" value="P:mitotic cell cycle"/>
    <property type="evidence" value="ECO:0007669"/>
    <property type="project" value="TreeGrafter"/>
</dbReference>
<dbReference type="GO" id="GO:0043015">
    <property type="term" value="F:gamma-tubulin binding"/>
    <property type="evidence" value="ECO:0007669"/>
    <property type="project" value="InterPro"/>
</dbReference>
<dbReference type="GO" id="GO:0005874">
    <property type="term" value="C:microtubule"/>
    <property type="evidence" value="ECO:0007669"/>
    <property type="project" value="UniProtKB-KW"/>
</dbReference>
<evidence type="ECO:0000256" key="5">
    <source>
        <dbReference type="RuleBase" id="RU363050"/>
    </source>
</evidence>
<keyword evidence="3 5" id="KW-0493">Microtubule</keyword>
<dbReference type="InterPro" id="IPR042241">
    <property type="entry name" value="GCP_C_sf"/>
</dbReference>
<dbReference type="EMBL" id="UYJE01006571">
    <property type="protein sequence ID" value="VDI47092.1"/>
    <property type="molecule type" value="Genomic_DNA"/>
</dbReference>
<keyword evidence="2 5" id="KW-0963">Cytoplasm</keyword>
<dbReference type="GO" id="GO:0000922">
    <property type="term" value="C:spindle pole"/>
    <property type="evidence" value="ECO:0007669"/>
    <property type="project" value="InterPro"/>
</dbReference>
<evidence type="ECO:0000256" key="3">
    <source>
        <dbReference type="ARBA" id="ARBA00022701"/>
    </source>
</evidence>
<evidence type="ECO:0000256" key="4">
    <source>
        <dbReference type="ARBA" id="ARBA00023212"/>
    </source>
</evidence>
<dbReference type="AlphaFoldDB" id="A0A8B6FDN9"/>
<evidence type="ECO:0000256" key="6">
    <source>
        <dbReference type="SAM" id="MobiDB-lite"/>
    </source>
</evidence>
<organism evidence="9 10">
    <name type="scientific">Mytilus galloprovincialis</name>
    <name type="common">Mediterranean mussel</name>
    <dbReference type="NCBI Taxonomy" id="29158"/>
    <lineage>
        <taxon>Eukaryota</taxon>
        <taxon>Metazoa</taxon>
        <taxon>Spiralia</taxon>
        <taxon>Lophotrochozoa</taxon>
        <taxon>Mollusca</taxon>
        <taxon>Bivalvia</taxon>
        <taxon>Autobranchia</taxon>
        <taxon>Pteriomorphia</taxon>
        <taxon>Mytilida</taxon>
        <taxon>Mytiloidea</taxon>
        <taxon>Mytilidae</taxon>
        <taxon>Mytilinae</taxon>
        <taxon>Mytilus</taxon>
    </lineage>
</organism>
<evidence type="ECO:0000259" key="8">
    <source>
        <dbReference type="Pfam" id="PF17681"/>
    </source>
</evidence>
<dbReference type="Pfam" id="PF04130">
    <property type="entry name" value="GCP_C_terminal"/>
    <property type="match status" value="1"/>
</dbReference>
<comment type="subcellular location">
    <subcellularLocation>
        <location evidence="5">Cytoplasm</location>
        <location evidence="5">Cytoskeleton</location>
        <location evidence="5">Microtubule organizing center</location>
    </subcellularLocation>
</comment>
<dbReference type="GO" id="GO:0051011">
    <property type="term" value="F:microtubule minus-end binding"/>
    <property type="evidence" value="ECO:0007669"/>
    <property type="project" value="TreeGrafter"/>
</dbReference>
<dbReference type="OrthoDB" id="66546at2759"/>
<feature type="domain" description="Gamma tubulin complex component protein N-terminal" evidence="8">
    <location>
        <begin position="405"/>
        <end position="712"/>
    </location>
</feature>
<evidence type="ECO:0000256" key="1">
    <source>
        <dbReference type="ARBA" id="ARBA00010337"/>
    </source>
</evidence>
<keyword evidence="4 5" id="KW-0206">Cytoskeleton</keyword>
<keyword evidence="10" id="KW-1185">Reference proteome</keyword>
<feature type="domain" description="Gamma tubulin complex component C-terminal" evidence="7">
    <location>
        <begin position="842"/>
        <end position="1023"/>
    </location>
</feature>
<comment type="caution">
    <text evidence="9">The sequence shown here is derived from an EMBL/GenBank/DDBJ whole genome shotgun (WGS) entry which is preliminary data.</text>
</comment>